<keyword evidence="2" id="KW-0812">Transmembrane</keyword>
<comment type="caution">
    <text evidence="3">The sequence shown here is derived from an EMBL/GenBank/DDBJ whole genome shotgun (WGS) entry which is preliminary data.</text>
</comment>
<sequence>MPRIIPGNSLRFLRILGASSSPPPTRKKIGTYWDVNAAGNAVDSGLSCSLESHDTLNLTALKHRKTKCPVASDAYPLLLRNPGLGLAPFLAQLTALGLAPSTAHMPLIVSIVCLALPVLAISCTPSNSDNPCPTPLKVFGTFSILLILLVLPFVACALCRRRRALAPPNVMPLGPQASYSPPFRPSEFPSNGLPFQGDHKTPRLPPPSYNPI</sequence>
<proteinExistence type="predicted"/>
<reference evidence="3" key="1">
    <citation type="submission" date="2023-03" db="EMBL/GenBank/DDBJ databases">
        <title>Massive genome expansion in bonnet fungi (Mycena s.s.) driven by repeated elements and novel gene families across ecological guilds.</title>
        <authorList>
            <consortium name="Lawrence Berkeley National Laboratory"/>
            <person name="Harder C.B."/>
            <person name="Miyauchi S."/>
            <person name="Viragh M."/>
            <person name="Kuo A."/>
            <person name="Thoen E."/>
            <person name="Andreopoulos B."/>
            <person name="Lu D."/>
            <person name="Skrede I."/>
            <person name="Drula E."/>
            <person name="Henrissat B."/>
            <person name="Morin E."/>
            <person name="Kohler A."/>
            <person name="Barry K."/>
            <person name="LaButti K."/>
            <person name="Morin E."/>
            <person name="Salamov A."/>
            <person name="Lipzen A."/>
            <person name="Mereny Z."/>
            <person name="Hegedus B."/>
            <person name="Baldrian P."/>
            <person name="Stursova M."/>
            <person name="Weitz H."/>
            <person name="Taylor A."/>
            <person name="Grigoriev I.V."/>
            <person name="Nagy L.G."/>
            <person name="Martin F."/>
            <person name="Kauserud H."/>
        </authorList>
    </citation>
    <scope>NUCLEOTIDE SEQUENCE</scope>
    <source>
        <strain evidence="3">CBHHK200</strain>
    </source>
</reference>
<evidence type="ECO:0000256" key="2">
    <source>
        <dbReference type="SAM" id="Phobius"/>
    </source>
</evidence>
<feature type="transmembrane region" description="Helical" evidence="2">
    <location>
        <begin position="107"/>
        <end position="127"/>
    </location>
</feature>
<evidence type="ECO:0000313" key="3">
    <source>
        <dbReference type="EMBL" id="KAJ7045599.1"/>
    </source>
</evidence>
<feature type="compositionally biased region" description="Pro residues" evidence="1">
    <location>
        <begin position="203"/>
        <end position="212"/>
    </location>
</feature>
<protein>
    <submittedName>
        <fullName evidence="3">Uncharacterized protein</fullName>
    </submittedName>
</protein>
<keyword evidence="2" id="KW-1133">Transmembrane helix</keyword>
<dbReference type="EMBL" id="JARJCM010000004">
    <property type="protein sequence ID" value="KAJ7045599.1"/>
    <property type="molecule type" value="Genomic_DNA"/>
</dbReference>
<accession>A0AAD6TG79</accession>
<evidence type="ECO:0000256" key="1">
    <source>
        <dbReference type="SAM" id="MobiDB-lite"/>
    </source>
</evidence>
<dbReference type="Proteomes" id="UP001218188">
    <property type="component" value="Unassembled WGS sequence"/>
</dbReference>
<feature type="transmembrane region" description="Helical" evidence="2">
    <location>
        <begin position="139"/>
        <end position="159"/>
    </location>
</feature>
<keyword evidence="4" id="KW-1185">Reference proteome</keyword>
<name>A0AAD6TG79_9AGAR</name>
<keyword evidence="2" id="KW-0472">Membrane</keyword>
<evidence type="ECO:0000313" key="4">
    <source>
        <dbReference type="Proteomes" id="UP001218188"/>
    </source>
</evidence>
<dbReference type="AlphaFoldDB" id="A0AAD6TG79"/>
<feature type="region of interest" description="Disordered" evidence="1">
    <location>
        <begin position="181"/>
        <end position="212"/>
    </location>
</feature>
<organism evidence="3 4">
    <name type="scientific">Mycena alexandri</name>
    <dbReference type="NCBI Taxonomy" id="1745969"/>
    <lineage>
        <taxon>Eukaryota</taxon>
        <taxon>Fungi</taxon>
        <taxon>Dikarya</taxon>
        <taxon>Basidiomycota</taxon>
        <taxon>Agaricomycotina</taxon>
        <taxon>Agaricomycetes</taxon>
        <taxon>Agaricomycetidae</taxon>
        <taxon>Agaricales</taxon>
        <taxon>Marasmiineae</taxon>
        <taxon>Mycenaceae</taxon>
        <taxon>Mycena</taxon>
    </lineage>
</organism>
<gene>
    <name evidence="3" type="ORF">C8F04DRAFT_1065427</name>
</gene>